<name>A0A8J3B8J2_9BACI</name>
<dbReference type="InterPro" id="IPR014202">
    <property type="entry name" value="Spore_II_R"/>
</dbReference>
<organism evidence="1 2">
    <name type="scientific">Calditerricola satsumensis</name>
    <dbReference type="NCBI Taxonomy" id="373054"/>
    <lineage>
        <taxon>Bacteria</taxon>
        <taxon>Bacillati</taxon>
        <taxon>Bacillota</taxon>
        <taxon>Bacilli</taxon>
        <taxon>Bacillales</taxon>
        <taxon>Bacillaceae</taxon>
        <taxon>Calditerricola</taxon>
    </lineage>
</organism>
<protein>
    <recommendedName>
        <fullName evidence="3">Stage II sporulation protein R</fullName>
    </recommendedName>
</protein>
<dbReference type="Pfam" id="PF09551">
    <property type="entry name" value="Spore_II_R"/>
    <property type="match status" value="1"/>
</dbReference>
<dbReference type="EMBL" id="BMOF01000035">
    <property type="protein sequence ID" value="GGK03274.1"/>
    <property type="molecule type" value="Genomic_DNA"/>
</dbReference>
<dbReference type="RefSeq" id="WP_188817601.1">
    <property type="nucleotide sequence ID" value="NZ_BMOF01000035.1"/>
</dbReference>
<evidence type="ECO:0008006" key="3">
    <source>
        <dbReference type="Google" id="ProtNLM"/>
    </source>
</evidence>
<evidence type="ECO:0000313" key="1">
    <source>
        <dbReference type="EMBL" id="GGK03274.1"/>
    </source>
</evidence>
<reference evidence="1" key="1">
    <citation type="journal article" date="2014" name="Int. J. Syst. Evol. Microbiol.">
        <title>Complete genome sequence of Corynebacterium casei LMG S-19264T (=DSM 44701T), isolated from a smear-ripened cheese.</title>
        <authorList>
            <consortium name="US DOE Joint Genome Institute (JGI-PGF)"/>
            <person name="Walter F."/>
            <person name="Albersmeier A."/>
            <person name="Kalinowski J."/>
            <person name="Ruckert C."/>
        </authorList>
    </citation>
    <scope>NUCLEOTIDE SEQUENCE</scope>
    <source>
        <strain evidence="1">JCM 14719</strain>
    </source>
</reference>
<sequence length="212" mass="23050">MTDRLRWLVALTGLILVIVWVAHGRATSVTANVALPDAADAAIPAEAIRFRVIANSDAPEDQAVKRAVRDAVVAHLEDVLRGAQSVDEARAHLAKALPTIEALAVKTVRAAGFAYPVDVTLGRVPFPTKRYGTRIYPAGEYEALRITLGDGRGQNWWCVLFPPLCFVDMAGSDAVASQPGPAAAQAAEDERPVETRFFLLDVLRRLLEWLWG</sequence>
<accession>A0A8J3B8J2</accession>
<evidence type="ECO:0000313" key="2">
    <source>
        <dbReference type="Proteomes" id="UP000637720"/>
    </source>
</evidence>
<proteinExistence type="predicted"/>
<comment type="caution">
    <text evidence="1">The sequence shown here is derived from an EMBL/GenBank/DDBJ whole genome shotgun (WGS) entry which is preliminary data.</text>
</comment>
<dbReference type="Proteomes" id="UP000637720">
    <property type="component" value="Unassembled WGS sequence"/>
</dbReference>
<keyword evidence="2" id="KW-1185">Reference proteome</keyword>
<dbReference type="AlphaFoldDB" id="A0A8J3B8J2"/>
<dbReference type="NCBIfam" id="TIGR02837">
    <property type="entry name" value="spore_II_R"/>
    <property type="match status" value="1"/>
</dbReference>
<gene>
    <name evidence="1" type="ORF">GCM10007043_16750</name>
</gene>
<reference evidence="1" key="2">
    <citation type="submission" date="2020-09" db="EMBL/GenBank/DDBJ databases">
        <authorList>
            <person name="Sun Q."/>
            <person name="Ohkuma M."/>
        </authorList>
    </citation>
    <scope>NUCLEOTIDE SEQUENCE</scope>
    <source>
        <strain evidence="1">JCM 14719</strain>
    </source>
</reference>